<evidence type="ECO:0000256" key="7">
    <source>
        <dbReference type="ARBA" id="ARBA00022723"/>
    </source>
</evidence>
<feature type="domain" description="tRNAHis guanylyltransferase catalytic" evidence="11">
    <location>
        <begin position="1"/>
        <end position="41"/>
    </location>
</feature>
<evidence type="ECO:0000256" key="10">
    <source>
        <dbReference type="ARBA" id="ARBA00023134"/>
    </source>
</evidence>
<evidence type="ECO:0000259" key="12">
    <source>
        <dbReference type="Pfam" id="PF14413"/>
    </source>
</evidence>
<dbReference type="InterPro" id="IPR038469">
    <property type="entry name" value="tRNAHis_GuaTrfase_Thg1_sf"/>
</dbReference>
<evidence type="ECO:0000256" key="4">
    <source>
        <dbReference type="ARBA" id="ARBA00022679"/>
    </source>
</evidence>
<dbReference type="InterPro" id="IPR025845">
    <property type="entry name" value="Thg1_C_dom"/>
</dbReference>
<dbReference type="InterPro" id="IPR007537">
    <property type="entry name" value="tRNAHis_GuaTrfase_Thg1"/>
</dbReference>
<evidence type="ECO:0000256" key="1">
    <source>
        <dbReference type="ARBA" id="ARBA00001946"/>
    </source>
</evidence>
<dbReference type="GeneID" id="25902859"/>
<dbReference type="Gene3D" id="3.30.70.3000">
    <property type="match status" value="1"/>
</dbReference>
<evidence type="ECO:0000313" key="13">
    <source>
        <dbReference type="EMBL" id="KNC85449.1"/>
    </source>
</evidence>
<dbReference type="GO" id="GO:0005525">
    <property type="term" value="F:GTP binding"/>
    <property type="evidence" value="ECO:0007669"/>
    <property type="project" value="UniProtKB-KW"/>
</dbReference>
<keyword evidence="8" id="KW-0547">Nucleotide-binding</keyword>
<dbReference type="EMBL" id="KQ241701">
    <property type="protein sequence ID" value="KNC85449.1"/>
    <property type="molecule type" value="Genomic_DNA"/>
</dbReference>
<accession>A0A0L0G963</accession>
<dbReference type="Pfam" id="PF14413">
    <property type="entry name" value="Thg1C"/>
    <property type="match status" value="1"/>
</dbReference>
<feature type="non-terminal residue" evidence="13">
    <location>
        <position position="1"/>
    </location>
</feature>
<dbReference type="AlphaFoldDB" id="A0A0L0G963"/>
<evidence type="ECO:0000256" key="9">
    <source>
        <dbReference type="ARBA" id="ARBA00022842"/>
    </source>
</evidence>
<keyword evidence="7" id="KW-0479">Metal-binding</keyword>
<dbReference type="PANTHER" id="PTHR12729:SF6">
    <property type="entry name" value="TRNA(HIS) GUANYLYLTRANSFERASE-RELATED"/>
    <property type="match status" value="1"/>
</dbReference>
<evidence type="ECO:0000313" key="14">
    <source>
        <dbReference type="Proteomes" id="UP000054560"/>
    </source>
</evidence>
<gene>
    <name evidence="13" type="ORF">SARC_02355</name>
</gene>
<dbReference type="OrthoDB" id="62560at2759"/>
<keyword evidence="9" id="KW-0460">Magnesium</keyword>
<dbReference type="GO" id="GO:0008193">
    <property type="term" value="F:tRNA guanylyltransferase activity"/>
    <property type="evidence" value="ECO:0007669"/>
    <property type="project" value="UniProtKB-EC"/>
</dbReference>
<dbReference type="eggNOG" id="KOG2721">
    <property type="taxonomic scope" value="Eukaryota"/>
</dbReference>
<dbReference type="RefSeq" id="XP_014159351.1">
    <property type="nucleotide sequence ID" value="XM_014303876.1"/>
</dbReference>
<evidence type="ECO:0000259" key="11">
    <source>
        <dbReference type="Pfam" id="PF04446"/>
    </source>
</evidence>
<dbReference type="GO" id="GO:0006400">
    <property type="term" value="P:tRNA modification"/>
    <property type="evidence" value="ECO:0007669"/>
    <property type="project" value="InterPro"/>
</dbReference>
<keyword evidence="6" id="KW-0548">Nucleotidyltransferase</keyword>
<dbReference type="Pfam" id="PF04446">
    <property type="entry name" value="Thg1"/>
    <property type="match status" value="1"/>
</dbReference>
<reference evidence="13 14" key="1">
    <citation type="submission" date="2011-02" db="EMBL/GenBank/DDBJ databases">
        <title>The Genome Sequence of Sphaeroforma arctica JP610.</title>
        <authorList>
            <consortium name="The Broad Institute Genome Sequencing Platform"/>
            <person name="Russ C."/>
            <person name="Cuomo C."/>
            <person name="Young S.K."/>
            <person name="Zeng Q."/>
            <person name="Gargeya S."/>
            <person name="Alvarado L."/>
            <person name="Berlin A."/>
            <person name="Chapman S.B."/>
            <person name="Chen Z."/>
            <person name="Freedman E."/>
            <person name="Gellesch M."/>
            <person name="Goldberg J."/>
            <person name="Griggs A."/>
            <person name="Gujja S."/>
            <person name="Heilman E."/>
            <person name="Heiman D."/>
            <person name="Howarth C."/>
            <person name="Mehta T."/>
            <person name="Neiman D."/>
            <person name="Pearson M."/>
            <person name="Roberts A."/>
            <person name="Saif S."/>
            <person name="Shea T."/>
            <person name="Shenoy N."/>
            <person name="Sisk P."/>
            <person name="Stolte C."/>
            <person name="Sykes S."/>
            <person name="White J."/>
            <person name="Yandava C."/>
            <person name="Burger G."/>
            <person name="Gray M.W."/>
            <person name="Holland P.W.H."/>
            <person name="King N."/>
            <person name="Lang F.B.F."/>
            <person name="Roger A.J."/>
            <person name="Ruiz-Trillo I."/>
            <person name="Haas B."/>
            <person name="Nusbaum C."/>
            <person name="Birren B."/>
        </authorList>
    </citation>
    <scope>NUCLEOTIDE SEQUENCE [LARGE SCALE GENOMIC DNA]</scope>
    <source>
        <strain evidence="13 14">JP610</strain>
    </source>
</reference>
<protein>
    <recommendedName>
        <fullName evidence="3">tRNA(His) guanylyltransferase</fullName>
        <ecNumber evidence="3">2.7.7.79</ecNumber>
    </recommendedName>
</protein>
<sequence length="100" mass="11479">KIVSTCTSLFSSAFVYYWSEYFPTVKLKQPPVFDGRMVCYPTLLNMRDYLNWRQADCHINNLYNTVFWALVQKGGMSQKDAEVHLKNTATYDGSGQQHGG</sequence>
<evidence type="ECO:0000256" key="6">
    <source>
        <dbReference type="ARBA" id="ARBA00022695"/>
    </source>
</evidence>
<dbReference type="PANTHER" id="PTHR12729">
    <property type="entry name" value="TRNA(HIS) GUANYLYLTRANSFERASE-RELATED"/>
    <property type="match status" value="1"/>
</dbReference>
<dbReference type="STRING" id="667725.A0A0L0G963"/>
<dbReference type="EC" id="2.7.7.79" evidence="3"/>
<evidence type="ECO:0000256" key="8">
    <source>
        <dbReference type="ARBA" id="ARBA00022741"/>
    </source>
</evidence>
<dbReference type="InterPro" id="IPR024956">
    <property type="entry name" value="tRNAHis_GuaTrfase_cat"/>
</dbReference>
<evidence type="ECO:0000256" key="3">
    <source>
        <dbReference type="ARBA" id="ARBA00012511"/>
    </source>
</evidence>
<dbReference type="GO" id="GO:0000287">
    <property type="term" value="F:magnesium ion binding"/>
    <property type="evidence" value="ECO:0007669"/>
    <property type="project" value="InterPro"/>
</dbReference>
<comment type="similarity">
    <text evidence="2">Belongs to the tRNA(His) guanylyltransferase family.</text>
</comment>
<comment type="cofactor">
    <cofactor evidence="1">
        <name>Mg(2+)</name>
        <dbReference type="ChEBI" id="CHEBI:18420"/>
    </cofactor>
</comment>
<name>A0A0L0G963_9EUKA</name>
<feature type="domain" description="Thg1 C-terminal" evidence="12">
    <location>
        <begin position="45"/>
        <end position="91"/>
    </location>
</feature>
<proteinExistence type="inferred from homology"/>
<evidence type="ECO:0000256" key="5">
    <source>
        <dbReference type="ARBA" id="ARBA00022694"/>
    </source>
</evidence>
<keyword evidence="14" id="KW-1185">Reference proteome</keyword>
<dbReference type="Proteomes" id="UP000054560">
    <property type="component" value="Unassembled WGS sequence"/>
</dbReference>
<evidence type="ECO:0000256" key="2">
    <source>
        <dbReference type="ARBA" id="ARBA00010113"/>
    </source>
</evidence>
<keyword evidence="4" id="KW-0808">Transferase</keyword>
<keyword evidence="5" id="KW-0819">tRNA processing</keyword>
<organism evidence="13 14">
    <name type="scientific">Sphaeroforma arctica JP610</name>
    <dbReference type="NCBI Taxonomy" id="667725"/>
    <lineage>
        <taxon>Eukaryota</taxon>
        <taxon>Ichthyosporea</taxon>
        <taxon>Ichthyophonida</taxon>
        <taxon>Sphaeroforma</taxon>
    </lineage>
</organism>
<keyword evidence="10" id="KW-0342">GTP-binding</keyword>